<evidence type="ECO:0000256" key="5">
    <source>
        <dbReference type="SAM" id="MobiDB-lite"/>
    </source>
</evidence>
<feature type="transmembrane region" description="Helical" evidence="6">
    <location>
        <begin position="1267"/>
        <end position="1285"/>
    </location>
</feature>
<evidence type="ECO:0000256" key="3">
    <source>
        <dbReference type="ARBA" id="ARBA00022989"/>
    </source>
</evidence>
<evidence type="ECO:0000259" key="7">
    <source>
        <dbReference type="PROSITE" id="PS50261"/>
    </source>
</evidence>
<keyword evidence="3 6" id="KW-1133">Transmembrane helix</keyword>
<dbReference type="SUPFAM" id="SSF81321">
    <property type="entry name" value="Family A G protein-coupled receptor-like"/>
    <property type="match status" value="1"/>
</dbReference>
<feature type="transmembrane region" description="Helical" evidence="6">
    <location>
        <begin position="166"/>
        <end position="182"/>
    </location>
</feature>
<feature type="region of interest" description="Disordered" evidence="5">
    <location>
        <begin position="1120"/>
        <end position="1143"/>
    </location>
</feature>
<feature type="compositionally biased region" description="Basic and acidic residues" evidence="5">
    <location>
        <begin position="1120"/>
        <end position="1135"/>
    </location>
</feature>
<dbReference type="EMBL" id="JAVFKD010000001">
    <property type="protein sequence ID" value="KAK5997943.1"/>
    <property type="molecule type" value="Genomic_DNA"/>
</dbReference>
<evidence type="ECO:0000256" key="4">
    <source>
        <dbReference type="ARBA" id="ARBA00023136"/>
    </source>
</evidence>
<keyword evidence="4 6" id="KW-0472">Membrane</keyword>
<evidence type="ECO:0000256" key="2">
    <source>
        <dbReference type="ARBA" id="ARBA00022692"/>
    </source>
</evidence>
<dbReference type="PANTHER" id="PTHR33112:SF10">
    <property type="entry name" value="TOL"/>
    <property type="match status" value="1"/>
</dbReference>
<gene>
    <name evidence="8" type="ORF">PT974_00311</name>
</gene>
<feature type="transmembrane region" description="Helical" evidence="6">
    <location>
        <begin position="99"/>
        <end position="127"/>
    </location>
</feature>
<keyword evidence="2 6" id="KW-0812">Transmembrane</keyword>
<dbReference type="Pfam" id="PF05462">
    <property type="entry name" value="Dicty_CAR"/>
    <property type="match status" value="1"/>
</dbReference>
<feature type="domain" description="G-protein coupled receptors family 2 profile 2" evidence="7">
    <location>
        <begin position="1157"/>
        <end position="1346"/>
    </location>
</feature>
<dbReference type="InterPro" id="IPR010730">
    <property type="entry name" value="HET"/>
</dbReference>
<comment type="caution">
    <text evidence="8">The sequence shown here is derived from an EMBL/GenBank/DDBJ whole genome shotgun (WGS) entry which is preliminary data.</text>
</comment>
<reference evidence="8 9" key="1">
    <citation type="submission" date="2024-01" db="EMBL/GenBank/DDBJ databases">
        <title>Complete genome of Cladobotryum mycophilum ATHUM6906.</title>
        <authorList>
            <person name="Christinaki A.C."/>
            <person name="Myridakis A.I."/>
            <person name="Kouvelis V.N."/>
        </authorList>
    </citation>
    <scope>NUCLEOTIDE SEQUENCE [LARGE SCALE GENOMIC DNA]</scope>
    <source>
        <strain evidence="8 9">ATHUM6906</strain>
    </source>
</reference>
<accession>A0ABR0T0J4</accession>
<name>A0ABR0T0J4_9HYPO</name>
<feature type="transmembrane region" description="Helical" evidence="6">
    <location>
        <begin position="51"/>
        <end position="71"/>
    </location>
</feature>
<protein>
    <submittedName>
        <fullName evidence="8">Cyclic AMP receptor-like A-like protein</fullName>
    </submittedName>
</protein>
<feature type="transmembrane region" description="Helical" evidence="6">
    <location>
        <begin position="194"/>
        <end position="213"/>
    </location>
</feature>
<dbReference type="InterPro" id="IPR017981">
    <property type="entry name" value="GPCR_2-like_7TM"/>
</dbReference>
<comment type="subcellular location">
    <subcellularLocation>
        <location evidence="1">Membrane</location>
        <topology evidence="1">Multi-pass membrane protein</topology>
    </subcellularLocation>
</comment>
<feature type="transmembrane region" description="Helical" evidence="6">
    <location>
        <begin position="12"/>
        <end position="30"/>
    </location>
</feature>
<dbReference type="PANTHER" id="PTHR33112">
    <property type="entry name" value="DOMAIN PROTEIN, PUTATIVE-RELATED"/>
    <property type="match status" value="1"/>
</dbReference>
<feature type="transmembrane region" description="Helical" evidence="6">
    <location>
        <begin position="1315"/>
        <end position="1333"/>
    </location>
</feature>
<dbReference type="Proteomes" id="UP001338125">
    <property type="component" value="Unassembled WGS sequence"/>
</dbReference>
<keyword evidence="9" id="KW-1185">Reference proteome</keyword>
<organism evidence="8 9">
    <name type="scientific">Cladobotryum mycophilum</name>
    <dbReference type="NCBI Taxonomy" id="491253"/>
    <lineage>
        <taxon>Eukaryota</taxon>
        <taxon>Fungi</taxon>
        <taxon>Dikarya</taxon>
        <taxon>Ascomycota</taxon>
        <taxon>Pezizomycotina</taxon>
        <taxon>Sordariomycetes</taxon>
        <taxon>Hypocreomycetidae</taxon>
        <taxon>Hypocreales</taxon>
        <taxon>Hypocreaceae</taxon>
        <taxon>Cladobotryum</taxon>
    </lineage>
</organism>
<dbReference type="Gene3D" id="1.20.1070.10">
    <property type="entry name" value="Rhodopsin 7-helix transmembrane proteins"/>
    <property type="match status" value="1"/>
</dbReference>
<sequence>MEIAKMGPGFWAAFWILFVLCVLTGFKLVFRIQFYGYLILMRATNNQMPKHIWVAFWLCFWFIYGDLFFLVQKKDYKTTAILLAVVRFFIRSDYEMPALVFWIIVGICAISFFPPTMGSFVCYGVVLFSTHIERDGIHLPGVLVHHFVITALVAVLVSIANLLSNPGYFGAVLVFFATAGILRNQMWPYNEEFGFLWMGAWWLLLQAIMYAFAPNMKPLWYVMQTTVVVGLGVGCRPDESLGRFILWAVTIMVFRFASFFIYTFYILGGMSEDLFPFNLFSDKWRKSKPSWFPLSSRDQDSLNEMALCERCDHFTSNSKLIMGSPSYFTQMVEWHDFWSRAEFSSKFETPQVNYEAINQVSALPEPPCRLCCLLWYSMSSKRQQAIEASGKQMGNIILDDTGLPSPQNPYAELRIKVWEERPLSLYTYMQLFWGDIPIGARLLVHRSTLFATPSPAVQYNKTGSTQHFEQARKWLNMCKESHKVCQSVGNTKLELPKRMLYVRGGNNWMPGYPPECLKLVESCQTDSGAEYLAFSHCWGPTAEMRFKLLASNIDSCYEGIDFAGLSQNVQDAITTTIALGFSYIWIDSLCIIQRDDRGKEVGEVADIWKKDWEVEAKKMGSVYSGAACTIASTGSPTSSGGCFHERNANSLEPCKVGVSSPHDLSPEWIYARRDDVFDYERSVDLAPLNTRGWVMQERLLSRRILHFGSNMIYWECCGRSASELNPHGYTYKKFPEDFEDNYAPDTKGYMNTRGDVMRAEQEGRGFSWAAVEKFRRRPPPVTIEPDSRASNQIVWQHKRGFWKNVLKPSEEPWSEDEKNDSRERPRAGFRAAFEQLREGVFGKDLDEVKKVGRDSFSQLWYDLVESYSRGKLTSPMDKLMALKGIEDEIARATKFTYVYGLWKQRLLTDLLWFAIDGLGKRLLTREGLLVAPTWSWASIGGVAALDLLPENSLRDIEKTEALASVGECELSSDDFREWTISITAPLLPISTPTFDGTVWNIDIGNTGKPSARFFPDIEMTEAQMTGLVCLSFLVLHREKSHTMISASSEDVQGLVLRHVIRRDRGMADVYERVGYFTSYIEKSKAATEGRKALKKALGETAELTNLVSEVLRAKTTLGEKKYPTEQKRRQPEEGRFGPQITREPTMGTLTEGQFKAIDTIERVCSSLSLLGCLFTITTFCASREFNKPINRLVFYASIGNTLTNVGTMMTRTYVNRPNSFGCQLQGLIIQTFMPADAYWTLAMAINVYLTFYHQYEPKHLRKMESTYLLCCYGIPLVPGIIYLFVKDRGGQRIYGNAVSWCWVASDWDVLRVVTFYGPVWVVSLITFSIYIRAGREIYKTRKEVQSFQSTEIEPIPTNDDTLTVVATTGDTVTMETMSDIEAAKPDHLRQPHCALESTRSSSRAGSSSYASRISADSSVNAYSSHHALVSGQRGSIAHNTPTRVFGLMHRQHHELNNAAWTYTKCAILFFTAMLITWIPSSANRVYSLVHNKTTSIPLEFMSVLVLPLQGFWNALIYVVISWTACKNMFRDISLWTQALFESRLERFGVR</sequence>
<proteinExistence type="predicted"/>
<dbReference type="Pfam" id="PF06985">
    <property type="entry name" value="HET"/>
    <property type="match status" value="1"/>
</dbReference>
<feature type="transmembrane region" description="Helical" evidence="6">
    <location>
        <begin position="139"/>
        <end position="160"/>
    </location>
</feature>
<feature type="transmembrane region" description="Helical" evidence="6">
    <location>
        <begin position="1237"/>
        <end position="1255"/>
    </location>
</feature>
<evidence type="ECO:0000256" key="6">
    <source>
        <dbReference type="SAM" id="Phobius"/>
    </source>
</evidence>
<feature type="transmembrane region" description="Helical" evidence="6">
    <location>
        <begin position="1500"/>
        <end position="1520"/>
    </location>
</feature>
<evidence type="ECO:0000313" key="9">
    <source>
        <dbReference type="Proteomes" id="UP001338125"/>
    </source>
</evidence>
<feature type="transmembrane region" description="Helical" evidence="6">
    <location>
        <begin position="1459"/>
        <end position="1480"/>
    </location>
</feature>
<evidence type="ECO:0000313" key="8">
    <source>
        <dbReference type="EMBL" id="KAK5997943.1"/>
    </source>
</evidence>
<dbReference type="PROSITE" id="PS50261">
    <property type="entry name" value="G_PROTEIN_RECEP_F2_4"/>
    <property type="match status" value="1"/>
</dbReference>
<evidence type="ECO:0000256" key="1">
    <source>
        <dbReference type="ARBA" id="ARBA00004141"/>
    </source>
</evidence>
<feature type="transmembrane region" description="Helical" evidence="6">
    <location>
        <begin position="219"/>
        <end position="237"/>
    </location>
</feature>
<feature type="transmembrane region" description="Helical" evidence="6">
    <location>
        <begin position="244"/>
        <end position="267"/>
    </location>
</feature>